<dbReference type="EMBL" id="SJPI01000002">
    <property type="protein sequence ID" value="TWT50148.1"/>
    <property type="molecule type" value="Genomic_DNA"/>
</dbReference>
<dbReference type="Proteomes" id="UP000316598">
    <property type="component" value="Unassembled WGS sequence"/>
</dbReference>
<sequence length="126" mass="13276">MIATSPFWPFGLNRMLSVDLSSSELLTATVPMSVQPEPVLNCQVPLVPLVEKIAMPSESPSASVMRSPPSLAMISAMVFPLFPASSSEIVSSEKFALLSSVGASLSPVTVTYAVAVEVPPLPSLTW</sequence>
<keyword evidence="2" id="KW-1185">Reference proteome</keyword>
<proteinExistence type="predicted"/>
<dbReference type="AlphaFoldDB" id="A0A5C5WH84"/>
<comment type="caution">
    <text evidence="1">The sequence shown here is derived from an EMBL/GenBank/DDBJ whole genome shotgun (WGS) entry which is preliminary data.</text>
</comment>
<accession>A0A5C5WH84</accession>
<organism evidence="1 2">
    <name type="scientific">Rubripirellula amarantea</name>
    <dbReference type="NCBI Taxonomy" id="2527999"/>
    <lineage>
        <taxon>Bacteria</taxon>
        <taxon>Pseudomonadati</taxon>
        <taxon>Planctomycetota</taxon>
        <taxon>Planctomycetia</taxon>
        <taxon>Pirellulales</taxon>
        <taxon>Pirellulaceae</taxon>
        <taxon>Rubripirellula</taxon>
    </lineage>
</organism>
<name>A0A5C5WH84_9BACT</name>
<evidence type="ECO:0000313" key="2">
    <source>
        <dbReference type="Proteomes" id="UP000316598"/>
    </source>
</evidence>
<evidence type="ECO:0000313" key="1">
    <source>
        <dbReference type="EMBL" id="TWT50148.1"/>
    </source>
</evidence>
<protein>
    <submittedName>
        <fullName evidence="1">Uncharacterized protein</fullName>
    </submittedName>
</protein>
<gene>
    <name evidence="1" type="ORF">Pla22_28880</name>
</gene>
<reference evidence="1 2" key="1">
    <citation type="submission" date="2019-02" db="EMBL/GenBank/DDBJ databases">
        <title>Deep-cultivation of Planctomycetes and their phenomic and genomic characterization uncovers novel biology.</title>
        <authorList>
            <person name="Wiegand S."/>
            <person name="Jogler M."/>
            <person name="Boedeker C."/>
            <person name="Pinto D."/>
            <person name="Vollmers J."/>
            <person name="Rivas-Marin E."/>
            <person name="Kohn T."/>
            <person name="Peeters S.H."/>
            <person name="Heuer A."/>
            <person name="Rast P."/>
            <person name="Oberbeckmann S."/>
            <person name="Bunk B."/>
            <person name="Jeske O."/>
            <person name="Meyerdierks A."/>
            <person name="Storesund J.E."/>
            <person name="Kallscheuer N."/>
            <person name="Luecker S."/>
            <person name="Lage O.M."/>
            <person name="Pohl T."/>
            <person name="Merkel B.J."/>
            <person name="Hornburger P."/>
            <person name="Mueller R.-W."/>
            <person name="Bruemmer F."/>
            <person name="Labrenz M."/>
            <person name="Spormann A.M."/>
            <person name="Op Den Camp H."/>
            <person name="Overmann J."/>
            <person name="Amann R."/>
            <person name="Jetten M.S.M."/>
            <person name="Mascher T."/>
            <person name="Medema M.H."/>
            <person name="Devos D.P."/>
            <person name="Kaster A.-K."/>
            <person name="Ovreas L."/>
            <person name="Rohde M."/>
            <person name="Galperin M.Y."/>
            <person name="Jogler C."/>
        </authorList>
    </citation>
    <scope>NUCLEOTIDE SEQUENCE [LARGE SCALE GENOMIC DNA]</scope>
    <source>
        <strain evidence="1 2">Pla22</strain>
    </source>
</reference>